<organism evidence="1 2">
    <name type="scientific">Paraconexibacter antarcticus</name>
    <dbReference type="NCBI Taxonomy" id="2949664"/>
    <lineage>
        <taxon>Bacteria</taxon>
        <taxon>Bacillati</taxon>
        <taxon>Actinomycetota</taxon>
        <taxon>Thermoleophilia</taxon>
        <taxon>Solirubrobacterales</taxon>
        <taxon>Paraconexibacteraceae</taxon>
        <taxon>Paraconexibacter</taxon>
    </lineage>
</organism>
<accession>A0ABY5DZH0</accession>
<keyword evidence="2" id="KW-1185">Reference proteome</keyword>
<name>A0ABY5DZH0_9ACTN</name>
<evidence type="ECO:0008006" key="3">
    <source>
        <dbReference type="Google" id="ProtNLM"/>
    </source>
</evidence>
<dbReference type="Proteomes" id="UP001056035">
    <property type="component" value="Chromosome"/>
</dbReference>
<dbReference type="EMBL" id="CP098502">
    <property type="protein sequence ID" value="UTI66287.1"/>
    <property type="molecule type" value="Genomic_DNA"/>
</dbReference>
<gene>
    <name evidence="1" type="ORF">NBH00_08785</name>
</gene>
<proteinExistence type="predicted"/>
<evidence type="ECO:0000313" key="2">
    <source>
        <dbReference type="Proteomes" id="UP001056035"/>
    </source>
</evidence>
<protein>
    <recommendedName>
        <fullName evidence="3">Fatty acid desaturase domain-containing protein</fullName>
    </recommendedName>
</protein>
<sequence>MCTGRPSSNRCHPSGIKWLLPLHAFCCNFGGTHAIHHFLVLDPFYLREAIAKDCQQVLREGGVRFDDYQTFRRANRFGIGEVALGGGHADH</sequence>
<reference evidence="1 2" key="1">
    <citation type="submission" date="2022-06" db="EMBL/GenBank/DDBJ databases">
        <title>Paraconexibacter antarcticus.</title>
        <authorList>
            <person name="Kim C.S."/>
        </authorList>
    </citation>
    <scope>NUCLEOTIDE SEQUENCE [LARGE SCALE GENOMIC DNA]</scope>
    <source>
        <strain evidence="1 2">02-257</strain>
    </source>
</reference>
<evidence type="ECO:0000313" key="1">
    <source>
        <dbReference type="EMBL" id="UTI66287.1"/>
    </source>
</evidence>